<evidence type="ECO:0000256" key="7">
    <source>
        <dbReference type="SAM" id="Phobius"/>
    </source>
</evidence>
<evidence type="ECO:0000259" key="8">
    <source>
        <dbReference type="Pfam" id="PF01694"/>
    </source>
</evidence>
<dbReference type="EC" id="3.4.21.105" evidence="9"/>
<dbReference type="InterPro" id="IPR022764">
    <property type="entry name" value="Peptidase_S54_rhomboid_dom"/>
</dbReference>
<feature type="transmembrane region" description="Helical" evidence="7">
    <location>
        <begin position="227"/>
        <end position="247"/>
    </location>
</feature>
<dbReference type="GO" id="GO:0004252">
    <property type="term" value="F:serine-type endopeptidase activity"/>
    <property type="evidence" value="ECO:0007669"/>
    <property type="project" value="InterPro"/>
</dbReference>
<dbReference type="Pfam" id="PF01694">
    <property type="entry name" value="Rhomboid"/>
    <property type="match status" value="1"/>
</dbReference>
<dbReference type="EMBL" id="CP118375">
    <property type="protein sequence ID" value="WFD42750.1"/>
    <property type="molecule type" value="Genomic_DNA"/>
</dbReference>
<feature type="transmembrane region" description="Helical" evidence="7">
    <location>
        <begin position="359"/>
        <end position="382"/>
    </location>
</feature>
<dbReference type="InterPro" id="IPR035952">
    <property type="entry name" value="Rhomboid-like_sf"/>
</dbReference>
<accession>A0AAF0JDT1</accession>
<feature type="transmembrane region" description="Helical" evidence="7">
    <location>
        <begin position="267"/>
        <end position="288"/>
    </location>
</feature>
<dbReference type="AlphaFoldDB" id="A0AAF0JDT1"/>
<dbReference type="InterPro" id="IPR050925">
    <property type="entry name" value="Rhomboid_protease_S54"/>
</dbReference>
<evidence type="ECO:0000256" key="2">
    <source>
        <dbReference type="ARBA" id="ARBA00009045"/>
    </source>
</evidence>
<keyword evidence="3 7" id="KW-0812">Transmembrane</keyword>
<sequence length="434" mass="48251">MLRSSCCSELKHFRRLHTSAAAPRVWSRPRLLPRRPVNALKDSKPQFAAGYASSEIPVVRPPIGRAVLYFGTVALLSFSGCAAWSVFKTEKIVQQSAKQNWTSMGSFFIDQYDTRRLKDAERDAQLSSLHRRLIQLRRSLAVLPAVVQEPIIRAALSLAEWYVELPSYKQAAIPVIAINTGVFALWMLAPRLRFSLFMQRHFTARPASGRVYTMLTSVFSHKAPAHFLFNNLALWSVGASSLTVLASRKAWNSDVITIPDVIPGPHFFAFFVTAGTFASLVSHLVTALRWRATSSILKQATRSVPRASQRLRADLNATIRLANIVLSKLAQRASLGSSGAIYAAFVLSALTYPQATLSLIFLPFTAIPIQWGMSGLILLDIIGIVRGWRLFDHFAHIGGALFGLVYYAYGGAFWNIAKQQVAKFRQETSRPQFA</sequence>
<dbReference type="GO" id="GO:0006465">
    <property type="term" value="P:signal peptide processing"/>
    <property type="evidence" value="ECO:0007669"/>
    <property type="project" value="TreeGrafter"/>
</dbReference>
<feature type="transmembrane region" description="Helical" evidence="7">
    <location>
        <begin position="171"/>
        <end position="189"/>
    </location>
</feature>
<evidence type="ECO:0000256" key="4">
    <source>
        <dbReference type="ARBA" id="ARBA00022801"/>
    </source>
</evidence>
<keyword evidence="4 9" id="KW-0378">Hydrolase</keyword>
<reference evidence="9" key="1">
    <citation type="submission" date="2023-02" db="EMBL/GenBank/DDBJ databases">
        <title>Mating type loci evolution in Malassezia.</title>
        <authorList>
            <person name="Coelho M.A."/>
        </authorList>
    </citation>
    <scope>NUCLEOTIDE SEQUENCE</scope>
    <source>
        <strain evidence="9">CBS 14136</strain>
    </source>
</reference>
<feature type="transmembrane region" description="Helical" evidence="7">
    <location>
        <begin position="66"/>
        <end position="87"/>
    </location>
</feature>
<comment type="similarity">
    <text evidence="2">Belongs to the peptidase S54 family.</text>
</comment>
<keyword evidence="6 7" id="KW-0472">Membrane</keyword>
<dbReference type="Gene3D" id="1.20.1540.10">
    <property type="entry name" value="Rhomboid-like"/>
    <property type="match status" value="1"/>
</dbReference>
<dbReference type="PANTHER" id="PTHR43731:SF14">
    <property type="entry name" value="PRESENILIN-ASSOCIATED RHOMBOID-LIKE PROTEIN, MITOCHONDRIAL"/>
    <property type="match status" value="1"/>
</dbReference>
<comment type="subcellular location">
    <subcellularLocation>
        <location evidence="1">Membrane</location>
        <topology evidence="1">Multi-pass membrane protein</topology>
    </subcellularLocation>
</comment>
<keyword evidence="10" id="KW-1185">Reference proteome</keyword>
<evidence type="ECO:0000256" key="6">
    <source>
        <dbReference type="ARBA" id="ARBA00023136"/>
    </source>
</evidence>
<gene>
    <name evidence="9" type="ORF">MPSI1_001399</name>
</gene>
<name>A0AAF0JDT1_9BASI</name>
<evidence type="ECO:0000313" key="10">
    <source>
        <dbReference type="Proteomes" id="UP001214628"/>
    </source>
</evidence>
<evidence type="ECO:0000256" key="1">
    <source>
        <dbReference type="ARBA" id="ARBA00004141"/>
    </source>
</evidence>
<proteinExistence type="inferred from homology"/>
<evidence type="ECO:0000256" key="5">
    <source>
        <dbReference type="ARBA" id="ARBA00022989"/>
    </source>
</evidence>
<evidence type="ECO:0000256" key="3">
    <source>
        <dbReference type="ARBA" id="ARBA00022692"/>
    </source>
</evidence>
<feature type="domain" description="Peptidase S54 rhomboid" evidence="8">
    <location>
        <begin position="324"/>
        <end position="409"/>
    </location>
</feature>
<evidence type="ECO:0000313" key="9">
    <source>
        <dbReference type="EMBL" id="WFD42750.1"/>
    </source>
</evidence>
<keyword evidence="5 7" id="KW-1133">Transmembrane helix</keyword>
<dbReference type="GO" id="GO:0016020">
    <property type="term" value="C:membrane"/>
    <property type="evidence" value="ECO:0007669"/>
    <property type="project" value="UniProtKB-SubCell"/>
</dbReference>
<dbReference type="SUPFAM" id="SSF144091">
    <property type="entry name" value="Rhomboid-like"/>
    <property type="match status" value="1"/>
</dbReference>
<organism evidence="9 10">
    <name type="scientific">Malassezia psittaci</name>
    <dbReference type="NCBI Taxonomy" id="1821823"/>
    <lineage>
        <taxon>Eukaryota</taxon>
        <taxon>Fungi</taxon>
        <taxon>Dikarya</taxon>
        <taxon>Basidiomycota</taxon>
        <taxon>Ustilaginomycotina</taxon>
        <taxon>Malasseziomycetes</taxon>
        <taxon>Malasseziales</taxon>
        <taxon>Malasseziaceae</taxon>
        <taxon>Malassezia</taxon>
    </lineage>
</organism>
<dbReference type="PANTHER" id="PTHR43731">
    <property type="entry name" value="RHOMBOID PROTEASE"/>
    <property type="match status" value="1"/>
</dbReference>
<keyword evidence="9" id="KW-0645">Protease</keyword>
<feature type="transmembrane region" description="Helical" evidence="7">
    <location>
        <begin position="394"/>
        <end position="417"/>
    </location>
</feature>
<protein>
    <submittedName>
        <fullName evidence="9">Rhomboid protease</fullName>
        <ecNumber evidence="9">3.4.21.105</ecNumber>
    </submittedName>
</protein>
<dbReference type="Proteomes" id="UP001214628">
    <property type="component" value="Chromosome 1"/>
</dbReference>